<evidence type="ECO:0000313" key="13">
    <source>
        <dbReference type="Proteomes" id="UP000008810"/>
    </source>
</evidence>
<feature type="domain" description="C2H2-type" evidence="10">
    <location>
        <begin position="87"/>
        <end position="114"/>
    </location>
</feature>
<dbReference type="GO" id="GO:0005634">
    <property type="term" value="C:nucleus"/>
    <property type="evidence" value="ECO:0007669"/>
    <property type="project" value="UniProtKB-SubCell"/>
</dbReference>
<keyword evidence="8" id="KW-0539">Nucleus</keyword>
<keyword evidence="3" id="KW-0677">Repeat</keyword>
<dbReference type="Proteomes" id="UP000008810">
    <property type="component" value="Chromosome 4"/>
</dbReference>
<accession>I1IJ53</accession>
<dbReference type="GeneID" id="104584886"/>
<sequence>MDDVVRRRLLQLVLMLSSSPAPASKVIAKKKKIKSRKHLHDEEDGGYECRSCGRRFKTFQALGGHRTSHNRRPPTAGSRKLAAAAEHRCGTCGLVFGTGQALGGHMRRHFTRPPAAAAWSTEAMASAGRREEEDDDDDHDAWVPRLIQFI</sequence>
<evidence type="ECO:0000256" key="7">
    <source>
        <dbReference type="ARBA" id="ARBA00023163"/>
    </source>
</evidence>
<protein>
    <recommendedName>
        <fullName evidence="10">C2H2-type domain-containing protein</fullName>
    </recommendedName>
</protein>
<dbReference type="PANTHER" id="PTHR26374">
    <property type="entry name" value="ZINC FINGER PROTEIN ZAT5"/>
    <property type="match status" value="1"/>
</dbReference>
<dbReference type="AlphaFoldDB" id="I1IJ53"/>
<dbReference type="STRING" id="15368.I1IJ53"/>
<evidence type="ECO:0000256" key="9">
    <source>
        <dbReference type="PROSITE-ProRule" id="PRU00042"/>
    </source>
</evidence>
<keyword evidence="13" id="KW-1185">Reference proteome</keyword>
<dbReference type="Gene3D" id="3.30.160.60">
    <property type="entry name" value="Classic Zinc Finger"/>
    <property type="match status" value="1"/>
</dbReference>
<dbReference type="SMART" id="SM00355">
    <property type="entry name" value="ZnF_C2H2"/>
    <property type="match status" value="2"/>
</dbReference>
<dbReference type="PROSITE" id="PS00028">
    <property type="entry name" value="ZINC_FINGER_C2H2_1"/>
    <property type="match status" value="2"/>
</dbReference>
<dbReference type="HOGENOM" id="CLU_059471_4_0_1"/>
<evidence type="ECO:0000256" key="8">
    <source>
        <dbReference type="ARBA" id="ARBA00023242"/>
    </source>
</evidence>
<dbReference type="KEGG" id="bdi:104584886"/>
<dbReference type="InterPro" id="IPR013087">
    <property type="entry name" value="Znf_C2H2_type"/>
</dbReference>
<dbReference type="GO" id="GO:0008270">
    <property type="term" value="F:zinc ion binding"/>
    <property type="evidence" value="ECO:0007669"/>
    <property type="project" value="UniProtKB-KW"/>
</dbReference>
<dbReference type="OMA" id="DDAHDYN"/>
<dbReference type="PANTHER" id="PTHR26374:SF171">
    <property type="entry name" value="OS11G0702400 PROTEIN"/>
    <property type="match status" value="1"/>
</dbReference>
<feature type="domain" description="C2H2-type" evidence="10">
    <location>
        <begin position="47"/>
        <end position="74"/>
    </location>
</feature>
<dbReference type="PROSITE" id="PS50157">
    <property type="entry name" value="ZINC_FINGER_C2H2_2"/>
    <property type="match status" value="2"/>
</dbReference>
<name>I1IJ53_BRADI</name>
<keyword evidence="5" id="KW-0862">Zinc</keyword>
<keyword evidence="4 9" id="KW-0863">Zinc-finger</keyword>
<evidence type="ECO:0000259" key="10">
    <source>
        <dbReference type="PROSITE" id="PS50157"/>
    </source>
</evidence>
<evidence type="ECO:0000313" key="12">
    <source>
        <dbReference type="EnsemblPlants" id="KQJ87106"/>
    </source>
</evidence>
<keyword evidence="6" id="KW-0805">Transcription regulation</keyword>
<evidence type="ECO:0000256" key="6">
    <source>
        <dbReference type="ARBA" id="ARBA00023015"/>
    </source>
</evidence>
<evidence type="ECO:0000256" key="5">
    <source>
        <dbReference type="ARBA" id="ARBA00022833"/>
    </source>
</evidence>
<evidence type="ECO:0000256" key="1">
    <source>
        <dbReference type="ARBA" id="ARBA00004123"/>
    </source>
</evidence>
<evidence type="ECO:0000256" key="4">
    <source>
        <dbReference type="ARBA" id="ARBA00022771"/>
    </source>
</evidence>
<dbReference type="Gramene" id="KQJ87106">
    <property type="protein sequence ID" value="KQJ87106"/>
    <property type="gene ID" value="BRADI_4g09410v3"/>
</dbReference>
<keyword evidence="2" id="KW-0479">Metal-binding</keyword>
<dbReference type="RefSeq" id="XP_010238980.1">
    <property type="nucleotide sequence ID" value="XM_010240678.3"/>
</dbReference>
<dbReference type="InterPro" id="IPR036236">
    <property type="entry name" value="Znf_C2H2_sf"/>
</dbReference>
<evidence type="ECO:0000256" key="2">
    <source>
        <dbReference type="ARBA" id="ARBA00022723"/>
    </source>
</evidence>
<keyword evidence="7" id="KW-0804">Transcription</keyword>
<dbReference type="EMBL" id="CM000883">
    <property type="protein sequence ID" value="KQJ87106.1"/>
    <property type="molecule type" value="Genomic_DNA"/>
</dbReference>
<dbReference type="SUPFAM" id="SSF57667">
    <property type="entry name" value="beta-beta-alpha zinc fingers"/>
    <property type="match status" value="1"/>
</dbReference>
<proteinExistence type="predicted"/>
<dbReference type="EnsemblPlants" id="KQJ87106">
    <property type="protein sequence ID" value="KQJ87106"/>
    <property type="gene ID" value="BRADI_4g09410v3"/>
</dbReference>
<organism evidence="11">
    <name type="scientific">Brachypodium distachyon</name>
    <name type="common">Purple false brome</name>
    <name type="synonym">Trachynia distachya</name>
    <dbReference type="NCBI Taxonomy" id="15368"/>
    <lineage>
        <taxon>Eukaryota</taxon>
        <taxon>Viridiplantae</taxon>
        <taxon>Streptophyta</taxon>
        <taxon>Embryophyta</taxon>
        <taxon>Tracheophyta</taxon>
        <taxon>Spermatophyta</taxon>
        <taxon>Magnoliopsida</taxon>
        <taxon>Liliopsida</taxon>
        <taxon>Poales</taxon>
        <taxon>Poaceae</taxon>
        <taxon>BOP clade</taxon>
        <taxon>Pooideae</taxon>
        <taxon>Stipodae</taxon>
        <taxon>Brachypodieae</taxon>
        <taxon>Brachypodium</taxon>
    </lineage>
</organism>
<reference evidence="11" key="2">
    <citation type="submission" date="2017-06" db="EMBL/GenBank/DDBJ databases">
        <title>WGS assembly of Brachypodium distachyon.</title>
        <authorList>
            <consortium name="The International Brachypodium Initiative"/>
            <person name="Lucas S."/>
            <person name="Harmon-Smith M."/>
            <person name="Lail K."/>
            <person name="Tice H."/>
            <person name="Grimwood J."/>
            <person name="Bruce D."/>
            <person name="Barry K."/>
            <person name="Shu S."/>
            <person name="Lindquist E."/>
            <person name="Wang M."/>
            <person name="Pitluck S."/>
            <person name="Vogel J.P."/>
            <person name="Garvin D.F."/>
            <person name="Mockler T.C."/>
            <person name="Schmutz J."/>
            <person name="Rokhsar D."/>
            <person name="Bevan M.W."/>
        </authorList>
    </citation>
    <scope>NUCLEOTIDE SEQUENCE</scope>
    <source>
        <strain evidence="11">Bd21</strain>
    </source>
</reference>
<comment type="subcellular location">
    <subcellularLocation>
        <location evidence="1">Nucleus</location>
    </subcellularLocation>
</comment>
<dbReference type="OrthoDB" id="767246at2759"/>
<gene>
    <name evidence="12" type="primary">LOC104584886</name>
    <name evidence="11" type="ORF">BRADI_4g09410v3</name>
</gene>
<reference evidence="11 12" key="1">
    <citation type="journal article" date="2010" name="Nature">
        <title>Genome sequencing and analysis of the model grass Brachypodium distachyon.</title>
        <authorList>
            <consortium name="International Brachypodium Initiative"/>
        </authorList>
    </citation>
    <scope>NUCLEOTIDE SEQUENCE [LARGE SCALE GENOMIC DNA]</scope>
    <source>
        <strain evidence="11 12">Bd21</strain>
    </source>
</reference>
<reference evidence="12" key="3">
    <citation type="submission" date="2018-08" db="UniProtKB">
        <authorList>
            <consortium name="EnsemblPlants"/>
        </authorList>
    </citation>
    <scope>IDENTIFICATION</scope>
    <source>
        <strain evidence="12">cv. Bd21</strain>
    </source>
</reference>
<evidence type="ECO:0000313" key="11">
    <source>
        <dbReference type="EMBL" id="KQJ87106.1"/>
    </source>
</evidence>
<evidence type="ECO:0000256" key="3">
    <source>
        <dbReference type="ARBA" id="ARBA00022737"/>
    </source>
</evidence>
<dbReference type="eggNOG" id="KOG1721">
    <property type="taxonomic scope" value="Eukaryota"/>
</dbReference>
<dbReference type="Pfam" id="PF13912">
    <property type="entry name" value="zf-C2H2_6"/>
    <property type="match status" value="2"/>
</dbReference>